<evidence type="ECO:0000256" key="13">
    <source>
        <dbReference type="SAM" id="Phobius"/>
    </source>
</evidence>
<evidence type="ECO:0000256" key="11">
    <source>
        <dbReference type="ARBA" id="ARBA00023136"/>
    </source>
</evidence>
<evidence type="ECO:0000259" key="14">
    <source>
        <dbReference type="Pfam" id="PF01292"/>
    </source>
</evidence>
<name>A0A1I4T9Z5_9HYPH</name>
<dbReference type="GO" id="GO:0020037">
    <property type="term" value="F:heme binding"/>
    <property type="evidence" value="ECO:0007669"/>
    <property type="project" value="TreeGrafter"/>
</dbReference>
<reference evidence="15 16" key="1">
    <citation type="submission" date="2017-12" db="EMBL/GenBank/DDBJ databases">
        <title>Anaerobic carbon monoxide metabolism by Pleomorphomonas carboxyditropha sp. nov., a new mesophilic hydrogenogenic carboxidotroph.</title>
        <authorList>
            <person name="Esquivel-Elizondo S."/>
            <person name="Krajmalnik-Brown R."/>
        </authorList>
    </citation>
    <scope>NUCLEOTIDE SEQUENCE [LARGE SCALE GENOMIC DNA]</scope>
    <source>
        <strain evidence="15 16">R5-392</strain>
    </source>
</reference>
<comment type="similarity">
    <text evidence="12">Belongs to the cytochrome b561 family.</text>
</comment>
<evidence type="ECO:0000256" key="10">
    <source>
        <dbReference type="ARBA" id="ARBA00023004"/>
    </source>
</evidence>
<accession>A0A1I4T9Z5</accession>
<dbReference type="AlphaFoldDB" id="A0A1I4T9Z5"/>
<dbReference type="GO" id="GO:0009055">
    <property type="term" value="F:electron transfer activity"/>
    <property type="evidence" value="ECO:0007669"/>
    <property type="project" value="InterPro"/>
</dbReference>
<evidence type="ECO:0000256" key="12">
    <source>
        <dbReference type="ARBA" id="ARBA00037975"/>
    </source>
</evidence>
<evidence type="ECO:0000256" key="7">
    <source>
        <dbReference type="ARBA" id="ARBA00022723"/>
    </source>
</evidence>
<feature type="transmembrane region" description="Helical" evidence="13">
    <location>
        <begin position="98"/>
        <end position="117"/>
    </location>
</feature>
<dbReference type="SUPFAM" id="SSF81342">
    <property type="entry name" value="Transmembrane di-heme cytochromes"/>
    <property type="match status" value="1"/>
</dbReference>
<protein>
    <submittedName>
        <fullName evidence="15">Cytochrome B</fullName>
    </submittedName>
</protein>
<dbReference type="PANTHER" id="PTHR30529:SF7">
    <property type="entry name" value="CYTOCHROME B561 BACTERIAL_NI-HYDROGENASE DOMAIN-CONTAINING PROTEIN"/>
    <property type="match status" value="1"/>
</dbReference>
<dbReference type="PANTHER" id="PTHR30529">
    <property type="entry name" value="CYTOCHROME B561"/>
    <property type="match status" value="1"/>
</dbReference>
<feature type="domain" description="Cytochrome b561 bacterial/Ni-hydrogenase" evidence="14">
    <location>
        <begin position="8"/>
        <end position="160"/>
    </location>
</feature>
<dbReference type="GO" id="GO:0022904">
    <property type="term" value="P:respiratory electron transport chain"/>
    <property type="evidence" value="ECO:0007669"/>
    <property type="project" value="InterPro"/>
</dbReference>
<dbReference type="Pfam" id="PF01292">
    <property type="entry name" value="Ni_hydr_CYTB"/>
    <property type="match status" value="1"/>
</dbReference>
<evidence type="ECO:0000256" key="8">
    <source>
        <dbReference type="ARBA" id="ARBA00022982"/>
    </source>
</evidence>
<comment type="cofactor">
    <cofactor evidence="1">
        <name>heme b</name>
        <dbReference type="ChEBI" id="CHEBI:60344"/>
    </cofactor>
</comment>
<dbReference type="InterPro" id="IPR016174">
    <property type="entry name" value="Di-haem_cyt_TM"/>
</dbReference>
<organism evidence="15 16">
    <name type="scientific">Pleomorphomonas diazotrophica</name>
    <dbReference type="NCBI Taxonomy" id="1166257"/>
    <lineage>
        <taxon>Bacteria</taxon>
        <taxon>Pseudomonadati</taxon>
        <taxon>Pseudomonadota</taxon>
        <taxon>Alphaproteobacteria</taxon>
        <taxon>Hyphomicrobiales</taxon>
        <taxon>Pleomorphomonadaceae</taxon>
        <taxon>Pleomorphomonas</taxon>
    </lineage>
</organism>
<evidence type="ECO:0000313" key="15">
    <source>
        <dbReference type="EMBL" id="PKR89460.1"/>
    </source>
</evidence>
<comment type="caution">
    <text evidence="15">The sequence shown here is derived from an EMBL/GenBank/DDBJ whole genome shotgun (WGS) entry which is preliminary data.</text>
</comment>
<evidence type="ECO:0000256" key="2">
    <source>
        <dbReference type="ARBA" id="ARBA00004651"/>
    </source>
</evidence>
<keyword evidence="4" id="KW-1003">Cell membrane</keyword>
<gene>
    <name evidence="15" type="ORF">CXZ10_08755</name>
</gene>
<comment type="subcellular location">
    <subcellularLocation>
        <location evidence="2">Cell membrane</location>
        <topology evidence="2">Multi-pass membrane protein</topology>
    </subcellularLocation>
</comment>
<dbReference type="InterPro" id="IPR011577">
    <property type="entry name" value="Cyt_b561_bac/Ni-Hgenase"/>
</dbReference>
<sequence length="165" mass="18254">MAKQSTGYTALQLSLHWLIVLLVFFQLIFGEDMGHYNEVLRSGQDVAPLVTGYYLHVGVGVAVLALTLFRLGLRFRLGVPASVPGPALQVKAGEALHYLFYLMLIVTPITGLLAQYVDMRTFGEVHEAGKPIFILLILIHAAAALYHHFVLKDATLRRMMVPGTH</sequence>
<keyword evidence="16" id="KW-1185">Reference proteome</keyword>
<dbReference type="OrthoDB" id="8156287at2"/>
<evidence type="ECO:0000256" key="3">
    <source>
        <dbReference type="ARBA" id="ARBA00022448"/>
    </source>
</evidence>
<keyword evidence="3" id="KW-0813">Transport</keyword>
<evidence type="ECO:0000256" key="5">
    <source>
        <dbReference type="ARBA" id="ARBA00022617"/>
    </source>
</evidence>
<evidence type="ECO:0000256" key="4">
    <source>
        <dbReference type="ARBA" id="ARBA00022475"/>
    </source>
</evidence>
<dbReference type="Proteomes" id="UP000233491">
    <property type="component" value="Unassembled WGS sequence"/>
</dbReference>
<evidence type="ECO:0000313" key="16">
    <source>
        <dbReference type="Proteomes" id="UP000233491"/>
    </source>
</evidence>
<keyword evidence="8" id="KW-0249">Electron transport</keyword>
<keyword evidence="6 13" id="KW-0812">Transmembrane</keyword>
<evidence type="ECO:0000256" key="1">
    <source>
        <dbReference type="ARBA" id="ARBA00001970"/>
    </source>
</evidence>
<keyword evidence="10" id="KW-0408">Iron</keyword>
<keyword evidence="7" id="KW-0479">Metal-binding</keyword>
<proteinExistence type="inferred from homology"/>
<evidence type="ECO:0000256" key="6">
    <source>
        <dbReference type="ARBA" id="ARBA00022692"/>
    </source>
</evidence>
<dbReference type="GO" id="GO:0046872">
    <property type="term" value="F:metal ion binding"/>
    <property type="evidence" value="ECO:0007669"/>
    <property type="project" value="UniProtKB-KW"/>
</dbReference>
<dbReference type="InterPro" id="IPR052168">
    <property type="entry name" value="Cytochrome_b561_oxidase"/>
</dbReference>
<keyword evidence="11 13" id="KW-0472">Membrane</keyword>
<keyword evidence="5" id="KW-0349">Heme</keyword>
<dbReference type="RefSeq" id="WP_101288769.1">
    <property type="nucleotide sequence ID" value="NZ_FOUQ01000005.1"/>
</dbReference>
<feature type="transmembrane region" description="Helical" evidence="13">
    <location>
        <begin position="132"/>
        <end position="151"/>
    </location>
</feature>
<feature type="transmembrane region" description="Helical" evidence="13">
    <location>
        <begin position="54"/>
        <end position="73"/>
    </location>
</feature>
<keyword evidence="9 13" id="KW-1133">Transmembrane helix</keyword>
<dbReference type="GO" id="GO:0005886">
    <property type="term" value="C:plasma membrane"/>
    <property type="evidence" value="ECO:0007669"/>
    <property type="project" value="UniProtKB-SubCell"/>
</dbReference>
<dbReference type="EMBL" id="PJNW01000005">
    <property type="protein sequence ID" value="PKR89460.1"/>
    <property type="molecule type" value="Genomic_DNA"/>
</dbReference>
<evidence type="ECO:0000256" key="9">
    <source>
        <dbReference type="ARBA" id="ARBA00022989"/>
    </source>
</evidence>